<evidence type="ECO:0000313" key="6">
    <source>
        <dbReference type="Proteomes" id="UP000273807"/>
    </source>
</evidence>
<keyword evidence="2" id="KW-0238">DNA-binding</keyword>
<evidence type="ECO:0000256" key="2">
    <source>
        <dbReference type="ARBA" id="ARBA00023125"/>
    </source>
</evidence>
<evidence type="ECO:0000259" key="4">
    <source>
        <dbReference type="PROSITE" id="PS50949"/>
    </source>
</evidence>
<dbReference type="SUPFAM" id="SSF46785">
    <property type="entry name" value="Winged helix' DNA-binding domain"/>
    <property type="match status" value="1"/>
</dbReference>
<gene>
    <name evidence="5" type="ORF">D7003_14205</name>
</gene>
<dbReference type="Pfam" id="PF00392">
    <property type="entry name" value="GntR"/>
    <property type="match status" value="1"/>
</dbReference>
<protein>
    <submittedName>
        <fullName evidence="5">FadR family transcriptional regulator</fullName>
    </submittedName>
</protein>
<dbReference type="PANTHER" id="PTHR43537:SF5">
    <property type="entry name" value="UXU OPERON TRANSCRIPTIONAL REGULATOR"/>
    <property type="match status" value="1"/>
</dbReference>
<evidence type="ECO:0000256" key="1">
    <source>
        <dbReference type="ARBA" id="ARBA00023015"/>
    </source>
</evidence>
<dbReference type="EMBL" id="RBED01000114">
    <property type="protein sequence ID" value="RNL52071.1"/>
    <property type="molecule type" value="Genomic_DNA"/>
</dbReference>
<dbReference type="OrthoDB" id="9784718at2"/>
<dbReference type="AlphaFoldDB" id="A0A3N0BSL4"/>
<dbReference type="Gene3D" id="1.10.10.10">
    <property type="entry name" value="Winged helix-like DNA-binding domain superfamily/Winged helix DNA-binding domain"/>
    <property type="match status" value="1"/>
</dbReference>
<dbReference type="Pfam" id="PF07729">
    <property type="entry name" value="FCD"/>
    <property type="match status" value="1"/>
</dbReference>
<feature type="domain" description="HTH gntR-type" evidence="4">
    <location>
        <begin position="66"/>
        <end position="136"/>
    </location>
</feature>
<reference evidence="5 6" key="1">
    <citation type="submission" date="2018-10" db="EMBL/GenBank/DDBJ databases">
        <title>Genome sequencing of Arthrobacter oryzae TNB02.</title>
        <authorList>
            <person name="Cho Y.-J."/>
            <person name="Cho A."/>
            <person name="Kim O.-S."/>
        </authorList>
    </citation>
    <scope>NUCLEOTIDE SEQUENCE [LARGE SCALE GENOMIC DNA]</scope>
    <source>
        <strain evidence="5 6">TNB02</strain>
    </source>
</reference>
<dbReference type="PROSITE" id="PS50949">
    <property type="entry name" value="HTH_GNTR"/>
    <property type="match status" value="1"/>
</dbReference>
<organism evidence="5 6">
    <name type="scientific">Arthrobacter oryzae</name>
    <dbReference type="NCBI Taxonomy" id="409290"/>
    <lineage>
        <taxon>Bacteria</taxon>
        <taxon>Bacillati</taxon>
        <taxon>Actinomycetota</taxon>
        <taxon>Actinomycetes</taxon>
        <taxon>Micrococcales</taxon>
        <taxon>Micrococcaceae</taxon>
        <taxon>Arthrobacter</taxon>
    </lineage>
</organism>
<dbReference type="SMART" id="SM00895">
    <property type="entry name" value="FCD"/>
    <property type="match status" value="1"/>
</dbReference>
<keyword evidence="6" id="KW-1185">Reference proteome</keyword>
<proteinExistence type="predicted"/>
<dbReference type="RefSeq" id="WP_123256067.1">
    <property type="nucleotide sequence ID" value="NZ_RBED01000114.1"/>
</dbReference>
<name>A0A3N0BSL4_9MICC</name>
<evidence type="ECO:0000313" key="5">
    <source>
        <dbReference type="EMBL" id="RNL52071.1"/>
    </source>
</evidence>
<dbReference type="Proteomes" id="UP000273807">
    <property type="component" value="Unassembled WGS sequence"/>
</dbReference>
<dbReference type="InterPro" id="IPR008920">
    <property type="entry name" value="TF_FadR/GntR_C"/>
</dbReference>
<dbReference type="InterPro" id="IPR036388">
    <property type="entry name" value="WH-like_DNA-bd_sf"/>
</dbReference>
<keyword evidence="3" id="KW-0804">Transcription</keyword>
<dbReference type="InterPro" id="IPR036390">
    <property type="entry name" value="WH_DNA-bd_sf"/>
</dbReference>
<accession>A0A3N0BSL4</accession>
<keyword evidence="1" id="KW-0805">Transcription regulation</keyword>
<dbReference type="SMART" id="SM00345">
    <property type="entry name" value="HTH_GNTR"/>
    <property type="match status" value="1"/>
</dbReference>
<dbReference type="InterPro" id="IPR011711">
    <property type="entry name" value="GntR_C"/>
</dbReference>
<dbReference type="InterPro" id="IPR000524">
    <property type="entry name" value="Tscrpt_reg_HTH_GntR"/>
</dbReference>
<evidence type="ECO:0000256" key="3">
    <source>
        <dbReference type="ARBA" id="ARBA00023163"/>
    </source>
</evidence>
<dbReference type="SUPFAM" id="SSF48008">
    <property type="entry name" value="GntR ligand-binding domain-like"/>
    <property type="match status" value="1"/>
</dbReference>
<dbReference type="GO" id="GO:0003700">
    <property type="term" value="F:DNA-binding transcription factor activity"/>
    <property type="evidence" value="ECO:0007669"/>
    <property type="project" value="InterPro"/>
</dbReference>
<dbReference type="CDD" id="cd07377">
    <property type="entry name" value="WHTH_GntR"/>
    <property type="match status" value="1"/>
</dbReference>
<dbReference type="PANTHER" id="PTHR43537">
    <property type="entry name" value="TRANSCRIPTIONAL REGULATOR, GNTR FAMILY"/>
    <property type="match status" value="1"/>
</dbReference>
<dbReference type="Gene3D" id="1.20.120.530">
    <property type="entry name" value="GntR ligand-binding domain-like"/>
    <property type="match status" value="1"/>
</dbReference>
<dbReference type="GO" id="GO:0003677">
    <property type="term" value="F:DNA binding"/>
    <property type="evidence" value="ECO:0007669"/>
    <property type="project" value="UniProtKB-KW"/>
</dbReference>
<comment type="caution">
    <text evidence="5">The sequence shown here is derived from an EMBL/GenBank/DDBJ whole genome shotgun (WGS) entry which is preliminary data.</text>
</comment>
<sequence length="296" mass="31661">MNLHVVVVLEADLAPALAPATLFPVEETVGCYADTVDYGVPNEAEAVPLRSLEMVAQMRVGTLDPFGRAEQVAEQLTAAIGIGILNKGERLPPELTLAEHLGVSPLTLRQSLALLRSKGLLETRRGRGGGSFISGNVSVSDASIRTRLTQCGTDDLRDLGDVAASVAASAARLAALRSDAQDIRRVRDLAARFDGAQGADELRRADARLHIGLGVASQSRRLTTLMIQIQSEMAPLSWGQSWTDYRTRASAAHGFLIDAIERRDAAAAEQLARGHFELEAALLIDQHLDLLTAGTE</sequence>